<accession>A0AAP0PWE8</accession>
<evidence type="ECO:0000313" key="2">
    <source>
        <dbReference type="EMBL" id="KAK9157585.1"/>
    </source>
</evidence>
<dbReference type="Proteomes" id="UP001419268">
    <property type="component" value="Unassembled WGS sequence"/>
</dbReference>
<dbReference type="SUPFAM" id="SSF52833">
    <property type="entry name" value="Thioredoxin-like"/>
    <property type="match status" value="1"/>
</dbReference>
<keyword evidence="3" id="KW-1185">Reference proteome</keyword>
<gene>
    <name evidence="2" type="ORF">Scep_004159</name>
</gene>
<dbReference type="Gene3D" id="3.40.30.10">
    <property type="entry name" value="Glutaredoxin"/>
    <property type="match status" value="1"/>
</dbReference>
<organism evidence="2 3">
    <name type="scientific">Stephania cephalantha</name>
    <dbReference type="NCBI Taxonomy" id="152367"/>
    <lineage>
        <taxon>Eukaryota</taxon>
        <taxon>Viridiplantae</taxon>
        <taxon>Streptophyta</taxon>
        <taxon>Embryophyta</taxon>
        <taxon>Tracheophyta</taxon>
        <taxon>Spermatophyta</taxon>
        <taxon>Magnoliopsida</taxon>
        <taxon>Ranunculales</taxon>
        <taxon>Menispermaceae</taxon>
        <taxon>Menispermoideae</taxon>
        <taxon>Cissampelideae</taxon>
        <taxon>Stephania</taxon>
    </lineage>
</organism>
<dbReference type="AlphaFoldDB" id="A0AAP0PWE8"/>
<evidence type="ECO:0000256" key="1">
    <source>
        <dbReference type="SAM" id="SignalP"/>
    </source>
</evidence>
<dbReference type="PANTHER" id="PTHR47126:SF3">
    <property type="entry name" value="5'-ADENYLYLSULFATE REDUCTASE-LIKE 5"/>
    <property type="match status" value="1"/>
</dbReference>
<dbReference type="InterPro" id="IPR036249">
    <property type="entry name" value="Thioredoxin-like_sf"/>
</dbReference>
<dbReference type="PANTHER" id="PTHR47126">
    <property type="entry name" value="5'-ADENYLYLSULFATE REDUCTASE-LIKE 7"/>
    <property type="match status" value="1"/>
</dbReference>
<protein>
    <recommendedName>
        <fullName evidence="4">Thioredoxin domain-containing protein</fullName>
    </recommendedName>
</protein>
<comment type="caution">
    <text evidence="2">The sequence shown here is derived from an EMBL/GenBank/DDBJ whole genome shotgun (WGS) entry which is preliminary data.</text>
</comment>
<dbReference type="EMBL" id="JBBNAG010000002">
    <property type="protein sequence ID" value="KAK9157585.1"/>
    <property type="molecule type" value="Genomic_DNA"/>
</dbReference>
<feature type="signal peptide" evidence="1">
    <location>
        <begin position="1"/>
        <end position="23"/>
    </location>
</feature>
<name>A0AAP0PWE8_9MAGN</name>
<feature type="chain" id="PRO_5042885723" description="Thioredoxin domain-containing protein" evidence="1">
    <location>
        <begin position="24"/>
        <end position="310"/>
    </location>
</feature>
<dbReference type="InterPro" id="IPR044794">
    <property type="entry name" value="APRL5/7"/>
</dbReference>
<keyword evidence="1" id="KW-0732">Signal</keyword>
<evidence type="ECO:0008006" key="4">
    <source>
        <dbReference type="Google" id="ProtNLM"/>
    </source>
</evidence>
<proteinExistence type="predicted"/>
<evidence type="ECO:0000313" key="3">
    <source>
        <dbReference type="Proteomes" id="UP001419268"/>
    </source>
</evidence>
<sequence length="310" mass="34868">MADSRGSLLLLLWLLLLFMVSSSLNLVASEPSSMCNFQPTHLFLNNLQSQCPPLSIPQSSVLEVDGASLDRVLSSNNGTAYAAILFYASWCPFSHGARSTFDVLNSKFPKILHLAVEQSSAFPSVFSRYGIHSVPSILMVNQTAKERHYGPKDVQSLVHFYKSTTGHVPIEYFTENQLRSQELGQKPRFWLLAGFTAQELFVKEPYLLLSSLFLILRVFLYLCPGMLSRIRDIWFFYIPHLNLGIFGETSQLVGRIVHLIDVKRVWSKMRWCKTRNFRQGAKNARVWASSFASVSLGESSSSRSSVAGDS</sequence>
<reference evidence="2 3" key="1">
    <citation type="submission" date="2024-01" db="EMBL/GenBank/DDBJ databases">
        <title>Genome assemblies of Stephania.</title>
        <authorList>
            <person name="Yang L."/>
        </authorList>
    </citation>
    <scope>NUCLEOTIDE SEQUENCE [LARGE SCALE GENOMIC DNA]</scope>
    <source>
        <strain evidence="2">JXDWG</strain>
        <tissue evidence="2">Leaf</tissue>
    </source>
</reference>